<keyword evidence="3" id="KW-0418">Kinase</keyword>
<dbReference type="Pfam" id="PF00480">
    <property type="entry name" value="ROK"/>
    <property type="match status" value="1"/>
</dbReference>
<dbReference type="AlphaFoldDB" id="A0A7X0IB36"/>
<keyword evidence="4" id="KW-1185">Reference proteome</keyword>
<dbReference type="InterPro" id="IPR000600">
    <property type="entry name" value="ROK"/>
</dbReference>
<dbReference type="Proteomes" id="UP000555564">
    <property type="component" value="Unassembled WGS sequence"/>
</dbReference>
<evidence type="ECO:0000256" key="1">
    <source>
        <dbReference type="ARBA" id="ARBA00006479"/>
    </source>
</evidence>
<comment type="similarity">
    <text evidence="1">Belongs to the ROK (NagC/XylR) family.</text>
</comment>
<organism evidence="3 4">
    <name type="scientific">Sphaerisporangium rubeum</name>
    <dbReference type="NCBI Taxonomy" id="321317"/>
    <lineage>
        <taxon>Bacteria</taxon>
        <taxon>Bacillati</taxon>
        <taxon>Actinomycetota</taxon>
        <taxon>Actinomycetes</taxon>
        <taxon>Streptosporangiales</taxon>
        <taxon>Streptosporangiaceae</taxon>
        <taxon>Sphaerisporangium</taxon>
    </lineage>
</organism>
<dbReference type="PANTHER" id="PTHR18964">
    <property type="entry name" value="ROK (REPRESSOR, ORF, KINASE) FAMILY"/>
    <property type="match status" value="1"/>
</dbReference>
<dbReference type="RefSeq" id="WP_343072477.1">
    <property type="nucleotide sequence ID" value="NZ_BAAALO010000028.1"/>
</dbReference>
<accession>A0A7X0IB36</accession>
<gene>
    <name evidence="3" type="ORF">BJ992_000635</name>
</gene>
<dbReference type="Gene3D" id="3.30.420.40">
    <property type="match status" value="2"/>
</dbReference>
<evidence type="ECO:0000256" key="2">
    <source>
        <dbReference type="SAM" id="MobiDB-lite"/>
    </source>
</evidence>
<name>A0A7X0IB36_9ACTN</name>
<dbReference type="GO" id="GO:0016301">
    <property type="term" value="F:kinase activity"/>
    <property type="evidence" value="ECO:0007669"/>
    <property type="project" value="UniProtKB-KW"/>
</dbReference>
<evidence type="ECO:0000313" key="3">
    <source>
        <dbReference type="EMBL" id="MBB6471204.1"/>
    </source>
</evidence>
<reference evidence="3 4" key="1">
    <citation type="submission" date="2020-08" db="EMBL/GenBank/DDBJ databases">
        <title>Sequencing the genomes of 1000 actinobacteria strains.</title>
        <authorList>
            <person name="Klenk H.-P."/>
        </authorList>
    </citation>
    <scope>NUCLEOTIDE SEQUENCE [LARGE SCALE GENOMIC DNA]</scope>
    <source>
        <strain evidence="3 4">DSM 44936</strain>
    </source>
</reference>
<dbReference type="EMBL" id="JACHIU010000001">
    <property type="protein sequence ID" value="MBB6471204.1"/>
    <property type="molecule type" value="Genomic_DNA"/>
</dbReference>
<evidence type="ECO:0000313" key="4">
    <source>
        <dbReference type="Proteomes" id="UP000555564"/>
    </source>
</evidence>
<protein>
    <submittedName>
        <fullName evidence="3">Glucokinase-like ROK family protein</fullName>
    </submittedName>
</protein>
<dbReference type="SUPFAM" id="SSF53067">
    <property type="entry name" value="Actin-like ATPase domain"/>
    <property type="match status" value="1"/>
</dbReference>
<dbReference type="PROSITE" id="PS01125">
    <property type="entry name" value="ROK"/>
    <property type="match status" value="1"/>
</dbReference>
<dbReference type="PANTHER" id="PTHR18964:SF173">
    <property type="entry name" value="GLUCOKINASE"/>
    <property type="match status" value="1"/>
</dbReference>
<dbReference type="InterPro" id="IPR043129">
    <property type="entry name" value="ATPase_NBD"/>
</dbReference>
<keyword evidence="3" id="KW-0808">Transferase</keyword>
<comment type="caution">
    <text evidence="3">The sequence shown here is derived from an EMBL/GenBank/DDBJ whole genome shotgun (WGS) entry which is preliminary data.</text>
</comment>
<proteinExistence type="inferred from homology"/>
<sequence length="419" mass="43721">MKTNRPETPHQAALLRLLQDGPRSRAELADITAEPATPAGSPMPTSGSAYPHSRRMAPWRMSRSKLNAELDRLMKIGLIESDGLAASRGGRRSGQVRLSRDIRFAGIDIGATSVDVAVTDGELTVLGHMSEPCDIRSGPAHVLDRVLTLTAKLREQGLFTQLHGAGIGVPGPVNFAEGVPVVPPIMPGWDRYPMREAISHELGCPAMLDNDVNIMALGELHAGLARQVDDFLLVKIGTGIGCGIVVDGKIYRGVSGSAGDIGHIRVDELGPVCACGNTGCLEAYFGGAALAAQAQIAARSGASPYLAERLAATGTLTAEDVASAATQGDPAAIQLIRDGGRRVGQVLAGLVSFFNPGLVIIAGGVARLGHVLLAEIRSVVYRRSLPLATGNLPIILSELEESAGIVGAARLISDHVYSA</sequence>
<dbReference type="InterPro" id="IPR049874">
    <property type="entry name" value="ROK_cs"/>
</dbReference>
<feature type="region of interest" description="Disordered" evidence="2">
    <location>
        <begin position="33"/>
        <end position="56"/>
    </location>
</feature>